<dbReference type="Proteomes" id="UP001187415">
    <property type="component" value="Unassembled WGS sequence"/>
</dbReference>
<dbReference type="EMBL" id="JAUPFM010000009">
    <property type="protein sequence ID" value="KAK2841989.1"/>
    <property type="molecule type" value="Genomic_DNA"/>
</dbReference>
<sequence>MTSTGGRDRANPQGERRQRNRQSWSSPLFFLVIPAVTTCNGRRGLKLKTKAGTPQKTLTLIVASSST</sequence>
<feature type="region of interest" description="Disordered" evidence="1">
    <location>
        <begin position="1"/>
        <end position="23"/>
    </location>
</feature>
<name>A0AA88SQU0_CHASR</name>
<organism evidence="2 3">
    <name type="scientific">Channa striata</name>
    <name type="common">Snakehead murrel</name>
    <name type="synonym">Ophicephalus striatus</name>
    <dbReference type="NCBI Taxonomy" id="64152"/>
    <lineage>
        <taxon>Eukaryota</taxon>
        <taxon>Metazoa</taxon>
        <taxon>Chordata</taxon>
        <taxon>Craniata</taxon>
        <taxon>Vertebrata</taxon>
        <taxon>Euteleostomi</taxon>
        <taxon>Actinopterygii</taxon>
        <taxon>Neopterygii</taxon>
        <taxon>Teleostei</taxon>
        <taxon>Neoteleostei</taxon>
        <taxon>Acanthomorphata</taxon>
        <taxon>Anabantaria</taxon>
        <taxon>Anabantiformes</taxon>
        <taxon>Channoidei</taxon>
        <taxon>Channidae</taxon>
        <taxon>Channa</taxon>
    </lineage>
</organism>
<feature type="compositionally biased region" description="Basic and acidic residues" evidence="1">
    <location>
        <begin position="1"/>
        <end position="17"/>
    </location>
</feature>
<comment type="caution">
    <text evidence="2">The sequence shown here is derived from an EMBL/GenBank/DDBJ whole genome shotgun (WGS) entry which is preliminary data.</text>
</comment>
<dbReference type="AlphaFoldDB" id="A0AA88SQU0"/>
<protein>
    <submittedName>
        <fullName evidence="2">Uncharacterized protein</fullName>
    </submittedName>
</protein>
<proteinExistence type="predicted"/>
<evidence type="ECO:0000256" key="1">
    <source>
        <dbReference type="SAM" id="MobiDB-lite"/>
    </source>
</evidence>
<keyword evidence="3" id="KW-1185">Reference proteome</keyword>
<accession>A0AA88SQU0</accession>
<gene>
    <name evidence="2" type="ORF">Q5P01_012189</name>
</gene>
<evidence type="ECO:0000313" key="2">
    <source>
        <dbReference type="EMBL" id="KAK2841989.1"/>
    </source>
</evidence>
<reference evidence="2" key="1">
    <citation type="submission" date="2023-07" db="EMBL/GenBank/DDBJ databases">
        <title>Chromosome-level Genome Assembly of Striped Snakehead (Channa striata).</title>
        <authorList>
            <person name="Liu H."/>
        </authorList>
    </citation>
    <scope>NUCLEOTIDE SEQUENCE</scope>
    <source>
        <strain evidence="2">Gz</strain>
        <tissue evidence="2">Muscle</tissue>
    </source>
</reference>
<evidence type="ECO:0000313" key="3">
    <source>
        <dbReference type="Proteomes" id="UP001187415"/>
    </source>
</evidence>